<sequence length="292" mass="33457">MKLDPQCIPCVLNHAYKMADRYLKSDEEKVTYLKDVMESIINTPSSKASPYITGISYKLLKSYLGLDENYDFYSEERKYFNEKLLNLGDELEQLIKNSSDRLLTAVKIAAAGNIIDFGVFDNVEKNVMEKAIIPTLKKEFPMEVYNKFKKDLEKSKYLLYVGDNAGEIVLDMLLIKEIKNYNPKLQIIFVTRGGYILNDVTKEDAYMVGIDKFACVIDNGTNIPGTDLEEVSEEFMKWFEKADIIISKGQGNFETLGDVHGHNIYFIFLCKCDLIMKKTNLKSLDIAFLNVE</sequence>
<organism evidence="2 3">
    <name type="scientific">Thermoanaerobacter uzonensis DSM 18761</name>
    <dbReference type="NCBI Taxonomy" id="1123369"/>
    <lineage>
        <taxon>Bacteria</taxon>
        <taxon>Bacillati</taxon>
        <taxon>Bacillota</taxon>
        <taxon>Clostridia</taxon>
        <taxon>Thermoanaerobacterales</taxon>
        <taxon>Thermoanaerobacteraceae</taxon>
        <taxon>Thermoanaerobacter</taxon>
    </lineage>
</organism>
<dbReference type="InterPro" id="IPR036075">
    <property type="entry name" value="ARMT-1-like_metal-bd_sf"/>
</dbReference>
<feature type="domain" description="Damage-control phosphatase ARMT1-like metal-binding" evidence="1">
    <location>
        <begin position="5"/>
        <end position="279"/>
    </location>
</feature>
<name>A0A1M4SP97_9THEO</name>
<evidence type="ECO:0000313" key="2">
    <source>
        <dbReference type="EMBL" id="SHE34005.1"/>
    </source>
</evidence>
<dbReference type="Proteomes" id="UP000184127">
    <property type="component" value="Unassembled WGS sequence"/>
</dbReference>
<dbReference type="Gene3D" id="3.40.50.10880">
    <property type="entry name" value="Uncharacterised protein PF01937, DUF89, domain 3"/>
    <property type="match status" value="1"/>
</dbReference>
<keyword evidence="3" id="KW-1185">Reference proteome</keyword>
<dbReference type="Gene3D" id="1.10.285.20">
    <property type="entry name" value="Uncharacterised protein PF01937, DUF89, domain 2"/>
    <property type="match status" value="1"/>
</dbReference>
<dbReference type="PIRSF" id="PIRSF006593">
    <property type="entry name" value="UCP006593"/>
    <property type="match status" value="1"/>
</dbReference>
<dbReference type="Pfam" id="PF01937">
    <property type="entry name" value="ARMT1-like_dom"/>
    <property type="match status" value="1"/>
</dbReference>
<dbReference type="RefSeq" id="WP_072966703.1">
    <property type="nucleotide sequence ID" value="NZ_FQUR01000006.1"/>
</dbReference>
<reference evidence="3" key="1">
    <citation type="submission" date="2016-11" db="EMBL/GenBank/DDBJ databases">
        <authorList>
            <person name="Varghese N."/>
            <person name="Submissions S."/>
        </authorList>
    </citation>
    <scope>NUCLEOTIDE SEQUENCE [LARGE SCALE GENOMIC DNA]</scope>
    <source>
        <strain evidence="3">DSM 18761</strain>
    </source>
</reference>
<protein>
    <recommendedName>
        <fullName evidence="1">Damage-control phosphatase ARMT1-like metal-binding domain-containing protein</fullName>
    </recommendedName>
</protein>
<dbReference type="SUPFAM" id="SSF111321">
    <property type="entry name" value="AF1104-like"/>
    <property type="match status" value="1"/>
</dbReference>
<dbReference type="InterPro" id="IPR002791">
    <property type="entry name" value="ARMT1-like_metal-bd"/>
</dbReference>
<dbReference type="InterPro" id="IPR014444">
    <property type="entry name" value="PH1575-like"/>
</dbReference>
<evidence type="ECO:0000313" key="3">
    <source>
        <dbReference type="Proteomes" id="UP000184127"/>
    </source>
</evidence>
<proteinExistence type="predicted"/>
<evidence type="ECO:0000259" key="1">
    <source>
        <dbReference type="Pfam" id="PF01937"/>
    </source>
</evidence>
<gene>
    <name evidence="2" type="ORF">SAMN02745195_00216</name>
</gene>
<dbReference type="AlphaFoldDB" id="A0A1M4SP97"/>
<accession>A0A1M4SP97</accession>
<dbReference type="EMBL" id="FQUR01000006">
    <property type="protein sequence ID" value="SHE34005.1"/>
    <property type="molecule type" value="Genomic_DNA"/>
</dbReference>